<dbReference type="Pfam" id="PF17754">
    <property type="entry name" value="TetR_C_14"/>
    <property type="match status" value="1"/>
</dbReference>
<dbReference type="PANTHER" id="PTHR30055:SF238">
    <property type="entry name" value="MYCOFACTOCIN BIOSYNTHESIS TRANSCRIPTIONAL REGULATOR MFTR-RELATED"/>
    <property type="match status" value="1"/>
</dbReference>
<feature type="DNA-binding region" description="H-T-H motif" evidence="4">
    <location>
        <begin position="39"/>
        <end position="58"/>
    </location>
</feature>
<dbReference type="InterPro" id="IPR050109">
    <property type="entry name" value="HTH-type_TetR-like_transc_reg"/>
</dbReference>
<dbReference type="GO" id="GO:0000976">
    <property type="term" value="F:transcription cis-regulatory region binding"/>
    <property type="evidence" value="ECO:0007669"/>
    <property type="project" value="TreeGrafter"/>
</dbReference>
<evidence type="ECO:0000256" key="4">
    <source>
        <dbReference type="PROSITE-ProRule" id="PRU00335"/>
    </source>
</evidence>
<keyword evidence="2 4" id="KW-0238">DNA-binding</keyword>
<dbReference type="InterPro" id="IPR041347">
    <property type="entry name" value="MftR_C"/>
</dbReference>
<organism evidence="6 7">
    <name type="scientific">Mycolicibacterium hippocampi</name>
    <dbReference type="NCBI Taxonomy" id="659824"/>
    <lineage>
        <taxon>Bacteria</taxon>
        <taxon>Bacillati</taxon>
        <taxon>Actinomycetota</taxon>
        <taxon>Actinomycetes</taxon>
        <taxon>Mycobacteriales</taxon>
        <taxon>Mycobacteriaceae</taxon>
        <taxon>Mycolicibacterium</taxon>
    </lineage>
</organism>
<protein>
    <submittedName>
        <fullName evidence="6">Transcriptional regulator, AcrR family</fullName>
    </submittedName>
</protein>
<dbReference type="EMBL" id="JABFYL010000032">
    <property type="protein sequence ID" value="NVN51154.1"/>
    <property type="molecule type" value="Genomic_DNA"/>
</dbReference>
<keyword evidence="7" id="KW-1185">Reference proteome</keyword>
<evidence type="ECO:0000256" key="1">
    <source>
        <dbReference type="ARBA" id="ARBA00023015"/>
    </source>
</evidence>
<dbReference type="Gene3D" id="1.10.357.10">
    <property type="entry name" value="Tetracycline Repressor, domain 2"/>
    <property type="match status" value="1"/>
</dbReference>
<dbReference type="PRINTS" id="PR00455">
    <property type="entry name" value="HTHTETR"/>
</dbReference>
<keyword evidence="1" id="KW-0805">Transcription regulation</keyword>
<dbReference type="PROSITE" id="PS50977">
    <property type="entry name" value="HTH_TETR_2"/>
    <property type="match status" value="1"/>
</dbReference>
<proteinExistence type="predicted"/>
<gene>
    <name evidence="6" type="ORF">HLY00_1191</name>
</gene>
<dbReference type="PROSITE" id="PS01081">
    <property type="entry name" value="HTH_TETR_1"/>
    <property type="match status" value="1"/>
</dbReference>
<feature type="domain" description="HTH tetR-type" evidence="5">
    <location>
        <begin position="16"/>
        <end position="76"/>
    </location>
</feature>
<evidence type="ECO:0000256" key="3">
    <source>
        <dbReference type="ARBA" id="ARBA00023163"/>
    </source>
</evidence>
<keyword evidence="3" id="KW-0804">Transcription</keyword>
<dbReference type="RefSeq" id="WP_178359480.1">
    <property type="nucleotide sequence ID" value="NZ_JABFYL010000032.1"/>
</dbReference>
<comment type="caution">
    <text evidence="6">The sequence shown here is derived from an EMBL/GenBank/DDBJ whole genome shotgun (WGS) entry which is preliminary data.</text>
</comment>
<dbReference type="InterPro" id="IPR001647">
    <property type="entry name" value="HTH_TetR"/>
</dbReference>
<dbReference type="InterPro" id="IPR023772">
    <property type="entry name" value="DNA-bd_HTH_TetR-type_CS"/>
</dbReference>
<evidence type="ECO:0000313" key="7">
    <source>
        <dbReference type="Proteomes" id="UP000570517"/>
    </source>
</evidence>
<reference evidence="6 7" key="1">
    <citation type="submission" date="2020-05" db="EMBL/GenBank/DDBJ databases">
        <title>Draft genome sequence of Mycobacterium hippocampi DL, isolated from European seabass, Dicentrarchus labrax, reared in fish farms.</title>
        <authorList>
            <person name="Stathopoulou P."/>
            <person name="Asimakis E."/>
            <person name="Tzokas K."/>
            <person name="Batargias C."/>
            <person name="Tsiamis G."/>
        </authorList>
    </citation>
    <scope>NUCLEOTIDE SEQUENCE [LARGE SCALE GENOMIC DNA]</scope>
    <source>
        <strain evidence="6 7">DL</strain>
    </source>
</reference>
<dbReference type="InterPro" id="IPR009057">
    <property type="entry name" value="Homeodomain-like_sf"/>
</dbReference>
<evidence type="ECO:0000256" key="2">
    <source>
        <dbReference type="ARBA" id="ARBA00023125"/>
    </source>
</evidence>
<dbReference type="Pfam" id="PF00440">
    <property type="entry name" value="TetR_N"/>
    <property type="match status" value="1"/>
</dbReference>
<dbReference type="SUPFAM" id="SSF46689">
    <property type="entry name" value="Homeodomain-like"/>
    <property type="match status" value="1"/>
</dbReference>
<evidence type="ECO:0000313" key="6">
    <source>
        <dbReference type="EMBL" id="NVN51154.1"/>
    </source>
</evidence>
<dbReference type="GO" id="GO:0003700">
    <property type="term" value="F:DNA-binding transcription factor activity"/>
    <property type="evidence" value="ECO:0007669"/>
    <property type="project" value="TreeGrafter"/>
</dbReference>
<dbReference type="Proteomes" id="UP000570517">
    <property type="component" value="Unassembled WGS sequence"/>
</dbReference>
<dbReference type="Gene3D" id="1.10.10.60">
    <property type="entry name" value="Homeodomain-like"/>
    <property type="match status" value="1"/>
</dbReference>
<dbReference type="AlphaFoldDB" id="A0A850PSU0"/>
<accession>A0A850PSU0</accession>
<name>A0A850PSU0_9MYCO</name>
<dbReference type="PANTHER" id="PTHR30055">
    <property type="entry name" value="HTH-TYPE TRANSCRIPTIONAL REGULATOR RUTR"/>
    <property type="match status" value="1"/>
</dbReference>
<sequence>MTAADDDLGLRERKKRRTREAVRLAAFELFQKQGYPNTTIEQIAELADVSPRTFFRYFPNKAALLIPDHLMDPIIEFFLAAPSELRPIPAYRHALEQVFSGMAGAEWGEEMARQQLLYTLPEAAAALYNEYIHTIELITGALAERLNRSAEDPQLRIAAGAMTGVMMAALHGTPMAPETLYEGLNFLDAGLPL</sequence>
<evidence type="ECO:0000259" key="5">
    <source>
        <dbReference type="PROSITE" id="PS50977"/>
    </source>
</evidence>